<evidence type="ECO:0000256" key="4">
    <source>
        <dbReference type="ARBA" id="ARBA00022692"/>
    </source>
</evidence>
<dbReference type="PANTHER" id="PTHR43867:SF2">
    <property type="entry name" value="CELLULOSE SYNTHASE CATALYTIC SUBUNIT A [UDP-FORMING]"/>
    <property type="match status" value="1"/>
</dbReference>
<evidence type="ECO:0000313" key="10">
    <source>
        <dbReference type="Proteomes" id="UP000235347"/>
    </source>
</evidence>
<evidence type="ECO:0000256" key="3">
    <source>
        <dbReference type="ARBA" id="ARBA00022679"/>
    </source>
</evidence>
<protein>
    <submittedName>
        <fullName evidence="9">Type II secretion system protein E</fullName>
    </submittedName>
</protein>
<gene>
    <name evidence="9" type="primary">nfrB</name>
    <name evidence="9" type="ORF">C0Z19_18785</name>
</gene>
<keyword evidence="6 7" id="KW-0472">Membrane</keyword>
<dbReference type="InterPro" id="IPR050321">
    <property type="entry name" value="Glycosyltr_2/OpgH_subfam"/>
</dbReference>
<dbReference type="PANTHER" id="PTHR43867">
    <property type="entry name" value="CELLULOSE SYNTHASE CATALYTIC SUBUNIT A [UDP-FORMING]"/>
    <property type="match status" value="1"/>
</dbReference>
<keyword evidence="4 7" id="KW-0812">Transmembrane</keyword>
<reference evidence="9 10" key="1">
    <citation type="submission" date="2018-01" db="EMBL/GenBank/DDBJ databases">
        <title>Whole genome analyses suggest that Burkholderia sensu lato contains two further novel genera in the rhizoxinica-symbiotica group Mycetohabitans gen. nov., and Trinickia gen. nov.: implications for the evolution of diazotrophy and nodulation in the Burkholderiaceae.</title>
        <authorList>
            <person name="Estrada-de los Santos P."/>
            <person name="Palmer M."/>
            <person name="Chavez-Ramirez B."/>
            <person name="Beukes C."/>
            <person name="Steenkamp E.T."/>
            <person name="Hirsch A.M."/>
            <person name="Manyaka P."/>
            <person name="Maluk M."/>
            <person name="Lafos M."/>
            <person name="Crook M."/>
            <person name="Gross E."/>
            <person name="Simon M.F."/>
            <person name="Bueno dos Reis Junior F."/>
            <person name="Poole P.S."/>
            <person name="Venter S.N."/>
            <person name="James E.K."/>
        </authorList>
    </citation>
    <scope>NUCLEOTIDE SEQUENCE [LARGE SCALE GENOMIC DNA]</scope>
    <source>
        <strain evidence="9 10">GP25-8</strain>
    </source>
</reference>
<evidence type="ECO:0000256" key="7">
    <source>
        <dbReference type="SAM" id="Phobius"/>
    </source>
</evidence>
<comment type="caution">
    <text evidence="9">The sequence shown here is derived from an EMBL/GenBank/DDBJ whole genome shotgun (WGS) entry which is preliminary data.</text>
</comment>
<organism evidence="9 10">
    <name type="scientific">Trinickia soli</name>
    <dbReference type="NCBI Taxonomy" id="380675"/>
    <lineage>
        <taxon>Bacteria</taxon>
        <taxon>Pseudomonadati</taxon>
        <taxon>Pseudomonadota</taxon>
        <taxon>Betaproteobacteria</taxon>
        <taxon>Burkholderiales</taxon>
        <taxon>Burkholderiaceae</taxon>
        <taxon>Trinickia</taxon>
    </lineage>
</organism>
<dbReference type="GO" id="GO:0016757">
    <property type="term" value="F:glycosyltransferase activity"/>
    <property type="evidence" value="ECO:0007669"/>
    <property type="project" value="UniProtKB-KW"/>
</dbReference>
<name>A0A2N7VWD5_9BURK</name>
<accession>A0A2N7VWD5</accession>
<keyword evidence="3" id="KW-0808">Transferase</keyword>
<evidence type="ECO:0000256" key="2">
    <source>
        <dbReference type="ARBA" id="ARBA00022676"/>
    </source>
</evidence>
<dbReference type="SUPFAM" id="SSF160246">
    <property type="entry name" value="EspE N-terminal domain-like"/>
    <property type="match status" value="1"/>
</dbReference>
<keyword evidence="5 7" id="KW-1133">Transmembrane helix</keyword>
<dbReference type="NCBIfam" id="NF012033">
    <property type="entry name" value="PRK15489.1"/>
    <property type="match status" value="1"/>
</dbReference>
<evidence type="ECO:0000259" key="8">
    <source>
        <dbReference type="Pfam" id="PF13632"/>
    </source>
</evidence>
<feature type="transmembrane region" description="Helical" evidence="7">
    <location>
        <begin position="20"/>
        <end position="46"/>
    </location>
</feature>
<dbReference type="InterPro" id="IPR029044">
    <property type="entry name" value="Nucleotide-diphossugar_trans"/>
</dbReference>
<dbReference type="RefSeq" id="WP_102611333.1">
    <property type="nucleotide sequence ID" value="NZ_CADIKD010000012.1"/>
</dbReference>
<feature type="transmembrane region" description="Helical" evidence="7">
    <location>
        <begin position="410"/>
        <end position="427"/>
    </location>
</feature>
<dbReference type="EMBL" id="PNYB01000016">
    <property type="protein sequence ID" value="PMS21466.1"/>
    <property type="molecule type" value="Genomic_DNA"/>
</dbReference>
<dbReference type="Gene3D" id="3.90.550.10">
    <property type="entry name" value="Spore Coat Polysaccharide Biosynthesis Protein SpsA, Chain A"/>
    <property type="match status" value="1"/>
</dbReference>
<dbReference type="SUPFAM" id="SSF53448">
    <property type="entry name" value="Nucleotide-diphospho-sugar transferases"/>
    <property type="match status" value="1"/>
</dbReference>
<evidence type="ECO:0000313" key="9">
    <source>
        <dbReference type="EMBL" id="PMS21466.1"/>
    </source>
</evidence>
<dbReference type="InterPro" id="IPR001173">
    <property type="entry name" value="Glyco_trans_2-like"/>
</dbReference>
<dbReference type="Proteomes" id="UP000235347">
    <property type="component" value="Unassembled WGS sequence"/>
</dbReference>
<comment type="subcellular location">
    <subcellularLocation>
        <location evidence="1">Membrane</location>
        <topology evidence="1">Multi-pass membrane protein</topology>
    </subcellularLocation>
</comment>
<dbReference type="GO" id="GO:0016020">
    <property type="term" value="C:membrane"/>
    <property type="evidence" value="ECO:0007669"/>
    <property type="project" value="UniProtKB-SubCell"/>
</dbReference>
<dbReference type="NCBIfam" id="NF011305">
    <property type="entry name" value="PRK14716.1-3"/>
    <property type="match status" value="1"/>
</dbReference>
<keyword evidence="10" id="KW-1185">Reference proteome</keyword>
<feature type="transmembrane region" description="Helical" evidence="7">
    <location>
        <begin position="369"/>
        <end position="390"/>
    </location>
</feature>
<sequence length="757" mass="85146">MSLAVLQWYGGYALSRYFTALEWLAAVMAVVIFVSGLDDLFVDLWYWTRETYRRLTVKRRYRALTVEQLQVREEQPIAIMVPAWLEYDVIAAMLEDMVRVLDYRRYIVFVGTYRNDARTIAEVERMRRRYRQLRRVEVPHDGPTCKADCLNWVVQAIFKHEQETGVEFAGVVLHDSEDVLHPLELKFFNYLLPRKDMIQLPVASLERHWFELVAGTYMDEFAEWHAKDLVVRESLAGAVPSAGVGTCFSRRALLALREQTNNQPFNTESLTEDYDVGARLAKLGMQSIFARFPVTFAARRKTWFGFGPVREFTLTMPLCVREFFPDTLRTAYRQRARWTLGIGLQGWRQTGFSGSLANRYLLLRDRKGTITAIVGMLAYVLVAQFLLFALADACGVAPPLAASALADAGWFRALLWFNAFALMLRVVQRMYFVTRLYGWEHGLLSAPRMVIANFINFLAVTRAWRLFVVHLITGKRLAWDKTMHDFPSADGLVDRRQRLGELLISWQAIDAEKLSSALDEAHAREAPLGRVLMAKGWLDDETLAEAISFQADLERGVLDLRALERHRAQLPLETIIRCRVLPQGVDAAGRAILLTASPLGDALLAQLAERVSGGIEQRIVREGEIAFGLRHLRGVASEASTRAATTANGAADVEAEAAANADAGGMAAIRAAREADRARIDQAQAATVRNVPLIGDLLIERGYVRRQAFEAALSGYHPERHGRIGDFMVACGVVSREAIERVIDEQRRLSGAPGATA</sequence>
<keyword evidence="2" id="KW-0328">Glycosyltransferase</keyword>
<proteinExistence type="predicted"/>
<evidence type="ECO:0000256" key="6">
    <source>
        <dbReference type="ARBA" id="ARBA00023136"/>
    </source>
</evidence>
<dbReference type="InterPro" id="IPR037257">
    <property type="entry name" value="T2SS_E_N_sf"/>
</dbReference>
<dbReference type="Pfam" id="PF13632">
    <property type="entry name" value="Glyco_trans_2_3"/>
    <property type="match status" value="1"/>
</dbReference>
<evidence type="ECO:0000256" key="1">
    <source>
        <dbReference type="ARBA" id="ARBA00004141"/>
    </source>
</evidence>
<evidence type="ECO:0000256" key="5">
    <source>
        <dbReference type="ARBA" id="ARBA00022989"/>
    </source>
</evidence>
<dbReference type="AlphaFoldDB" id="A0A2N7VWD5"/>
<feature type="domain" description="Glycosyltransferase 2-like" evidence="8">
    <location>
        <begin position="171"/>
        <end position="390"/>
    </location>
</feature>